<dbReference type="InterPro" id="IPR025587">
    <property type="entry name" value="DUF4351"/>
</dbReference>
<dbReference type="PANTHER" id="PTHR35586:SF1">
    <property type="entry name" value="SLL1691 PROTEIN"/>
    <property type="match status" value="1"/>
</dbReference>
<comment type="caution">
    <text evidence="3">The sequence shown here is derived from an EMBL/GenBank/DDBJ whole genome shotgun (WGS) entry which is preliminary data.</text>
</comment>
<accession>A0ABV4XKQ0</accession>
<dbReference type="EMBL" id="JBHFNR010000025">
    <property type="protein sequence ID" value="MFB2892282.1"/>
    <property type="molecule type" value="Genomic_DNA"/>
</dbReference>
<sequence length="319" mass="37632">MIFTSRCGILAMIDHDRLFKELLTTFFFQFIELFFPDVAAYLERDSLTFLDKEIFTDVTAGEQYEADLVAKVRFRGEESFFLIHTEHQSEARGDFSKRMFRYFARLYEKHALPVYPIALFSYDVPQRPETTFHSVDFPDFRVLEFNYRVIQLNRLNWRDFLRYQNPVASALMAKMKIAPKDRRRVKFECLCLMATLRLDKARMKLISGFIDTYLRLTAEEERLLQAEINTIEPSAREVVMEIVTSWELRGIEQGLEQGRQREASFVLRLLNRRLGEIAPDLEEKIRSLSTEKLEDLGEALLDFSEVGDLVDWFNREVTP</sequence>
<dbReference type="PANTHER" id="PTHR35586">
    <property type="entry name" value="SLL1691 PROTEIN"/>
    <property type="match status" value="1"/>
</dbReference>
<dbReference type="InterPro" id="IPR006842">
    <property type="entry name" value="Transposase_31"/>
</dbReference>
<name>A0ABV4XKQ0_9CYAN</name>
<reference evidence="3 4" key="1">
    <citation type="submission" date="2024-09" db="EMBL/GenBank/DDBJ databases">
        <title>Floridaenema gen nov. (Aerosakkonemataceae, Aerosakkonematales ord. nov., Cyanobacteria) from benthic tropical and subtropical fresh waters, with the description of four new species.</title>
        <authorList>
            <person name="Moretto J.A."/>
            <person name="Berthold D.E."/>
            <person name="Lefler F.W."/>
            <person name="Huang I.-S."/>
            <person name="Laughinghouse H. IV."/>
        </authorList>
    </citation>
    <scope>NUCLEOTIDE SEQUENCE [LARGE SCALE GENOMIC DNA]</scope>
    <source>
        <strain evidence="3 4">BLCC-F50</strain>
    </source>
</reference>
<gene>
    <name evidence="3" type="ORF">ACE1CI_04985</name>
</gene>
<dbReference type="Pfam" id="PF04754">
    <property type="entry name" value="Transposase_31"/>
    <property type="match status" value="1"/>
</dbReference>
<evidence type="ECO:0000259" key="1">
    <source>
        <dbReference type="Pfam" id="PF04754"/>
    </source>
</evidence>
<evidence type="ECO:0000313" key="4">
    <source>
        <dbReference type="Proteomes" id="UP001576784"/>
    </source>
</evidence>
<keyword evidence="4" id="KW-1185">Reference proteome</keyword>
<dbReference type="Proteomes" id="UP001576784">
    <property type="component" value="Unassembled WGS sequence"/>
</dbReference>
<feature type="domain" description="Transposase (putative) YhgA-like" evidence="1">
    <location>
        <begin position="14"/>
        <end position="111"/>
    </location>
</feature>
<proteinExistence type="predicted"/>
<organism evidence="3 4">
    <name type="scientific">Floridaenema flaviceps BLCC-F50</name>
    <dbReference type="NCBI Taxonomy" id="3153642"/>
    <lineage>
        <taxon>Bacteria</taxon>
        <taxon>Bacillati</taxon>
        <taxon>Cyanobacteriota</taxon>
        <taxon>Cyanophyceae</taxon>
        <taxon>Oscillatoriophycideae</taxon>
        <taxon>Aerosakkonematales</taxon>
        <taxon>Aerosakkonemataceae</taxon>
        <taxon>Floridanema</taxon>
        <taxon>Floridanema flaviceps</taxon>
    </lineage>
</organism>
<protein>
    <submittedName>
        <fullName evidence="3">Rpn family recombination-promoting nuclease/putative transposase</fullName>
    </submittedName>
</protein>
<evidence type="ECO:0000259" key="2">
    <source>
        <dbReference type="Pfam" id="PF14261"/>
    </source>
</evidence>
<evidence type="ECO:0000313" key="3">
    <source>
        <dbReference type="EMBL" id="MFB2892282.1"/>
    </source>
</evidence>
<dbReference type="RefSeq" id="WP_413261954.1">
    <property type="nucleotide sequence ID" value="NZ_JBHFNR010000025.1"/>
</dbReference>
<dbReference type="Pfam" id="PF14261">
    <property type="entry name" value="DUF4351"/>
    <property type="match status" value="1"/>
</dbReference>
<feature type="domain" description="DUF4351" evidence="2">
    <location>
        <begin position="257"/>
        <end position="313"/>
    </location>
</feature>